<comment type="similarity">
    <text evidence="1">Belongs to the nematode receptor-like protein sre family.</text>
</comment>
<dbReference type="PANTHER" id="PTHR47518">
    <property type="entry name" value="SERPENTINE RECEPTOR CLASS EPSILON-13-RELATED"/>
    <property type="match status" value="1"/>
</dbReference>
<accession>A0A914QDI8</accession>
<keyword evidence="3" id="KW-1185">Reference proteome</keyword>
<dbReference type="InterPro" id="IPR052854">
    <property type="entry name" value="Serpentine_rcpt_epsilon"/>
</dbReference>
<keyword evidence="2" id="KW-1133">Transmembrane helix</keyword>
<feature type="transmembrane region" description="Helical" evidence="2">
    <location>
        <begin position="74"/>
        <end position="95"/>
    </location>
</feature>
<feature type="transmembrane region" description="Helical" evidence="2">
    <location>
        <begin position="48"/>
        <end position="68"/>
    </location>
</feature>
<dbReference type="GO" id="GO:0016020">
    <property type="term" value="C:membrane"/>
    <property type="evidence" value="ECO:0007669"/>
    <property type="project" value="InterPro"/>
</dbReference>
<evidence type="ECO:0000256" key="2">
    <source>
        <dbReference type="SAM" id="Phobius"/>
    </source>
</evidence>
<evidence type="ECO:0000313" key="3">
    <source>
        <dbReference type="Proteomes" id="UP000887578"/>
    </source>
</evidence>
<sequence>MLKNALYAEHIKFISIVAYFVASNWVIIERVWAIINLKGYETRKEYKFIVAVIFGQWLVSAGGYWLAVQGYLPVMLFLIPGIILTISSVLVYRYMDRKNKRKYRLSKSVGNAYTLTERYQLAENIKTAPLVLAMIYVNITLNTMVLIVSKNFLPWHI</sequence>
<evidence type="ECO:0000256" key="1">
    <source>
        <dbReference type="ARBA" id="ARBA00006803"/>
    </source>
</evidence>
<dbReference type="InterPro" id="IPR004151">
    <property type="entry name" value="7TM_GPCR_serpentine_rcpt_Sre"/>
</dbReference>
<dbReference type="Proteomes" id="UP000887578">
    <property type="component" value="Unplaced"/>
</dbReference>
<keyword evidence="2" id="KW-0812">Transmembrane</keyword>
<evidence type="ECO:0000313" key="4">
    <source>
        <dbReference type="WBParaSite" id="PDA_v2.g27408.t1"/>
    </source>
</evidence>
<dbReference type="GO" id="GO:0007606">
    <property type="term" value="P:sensory perception of chemical stimulus"/>
    <property type="evidence" value="ECO:0007669"/>
    <property type="project" value="InterPro"/>
</dbReference>
<name>A0A914QDI8_9BILA</name>
<feature type="transmembrane region" description="Helical" evidence="2">
    <location>
        <begin position="128"/>
        <end position="148"/>
    </location>
</feature>
<protein>
    <submittedName>
        <fullName evidence="4">Uncharacterized protein</fullName>
    </submittedName>
</protein>
<dbReference type="WBParaSite" id="PDA_v2.g27408.t1">
    <property type="protein sequence ID" value="PDA_v2.g27408.t1"/>
    <property type="gene ID" value="PDA_v2.g27408"/>
</dbReference>
<dbReference type="PANTHER" id="PTHR47518:SF11">
    <property type="entry name" value="SERPENTINE RECEPTOR, CLASS E (EPSILON)-RELATED"/>
    <property type="match status" value="1"/>
</dbReference>
<organism evidence="3 4">
    <name type="scientific">Panagrolaimus davidi</name>
    <dbReference type="NCBI Taxonomy" id="227884"/>
    <lineage>
        <taxon>Eukaryota</taxon>
        <taxon>Metazoa</taxon>
        <taxon>Ecdysozoa</taxon>
        <taxon>Nematoda</taxon>
        <taxon>Chromadorea</taxon>
        <taxon>Rhabditida</taxon>
        <taxon>Tylenchina</taxon>
        <taxon>Panagrolaimomorpha</taxon>
        <taxon>Panagrolaimoidea</taxon>
        <taxon>Panagrolaimidae</taxon>
        <taxon>Panagrolaimus</taxon>
    </lineage>
</organism>
<feature type="transmembrane region" description="Helical" evidence="2">
    <location>
        <begin position="6"/>
        <end position="27"/>
    </location>
</feature>
<proteinExistence type="inferred from homology"/>
<dbReference type="AlphaFoldDB" id="A0A914QDI8"/>
<dbReference type="Pfam" id="PF03125">
    <property type="entry name" value="Sre"/>
    <property type="match status" value="1"/>
</dbReference>
<keyword evidence="2" id="KW-0472">Membrane</keyword>
<reference evidence="4" key="1">
    <citation type="submission" date="2022-11" db="UniProtKB">
        <authorList>
            <consortium name="WormBaseParasite"/>
        </authorList>
    </citation>
    <scope>IDENTIFICATION</scope>
</reference>